<evidence type="ECO:0000256" key="10">
    <source>
        <dbReference type="ARBA" id="ARBA00023004"/>
    </source>
</evidence>
<proteinExistence type="inferred from homology"/>
<keyword evidence="4 13" id="KW-0349">Heme</keyword>
<accession>A0ABR0WXF7</accession>
<keyword evidence="8" id="KW-1133">Transmembrane helix</keyword>
<dbReference type="PRINTS" id="PR00385">
    <property type="entry name" value="P450"/>
</dbReference>
<name>A0ABR0WXF7_REHGL</name>
<dbReference type="InterPro" id="IPR052306">
    <property type="entry name" value="CYP450_71D"/>
</dbReference>
<evidence type="ECO:0000256" key="11">
    <source>
        <dbReference type="ARBA" id="ARBA00023033"/>
    </source>
</evidence>
<keyword evidence="5" id="KW-0812">Transmembrane</keyword>
<comment type="similarity">
    <text evidence="3 13">Belongs to the cytochrome P450 family.</text>
</comment>
<comment type="cofactor">
    <cofactor evidence="1">
        <name>heme</name>
        <dbReference type="ChEBI" id="CHEBI:30413"/>
    </cofactor>
</comment>
<keyword evidence="15" id="KW-1185">Reference proteome</keyword>
<dbReference type="Proteomes" id="UP001318860">
    <property type="component" value="Unassembled WGS sequence"/>
</dbReference>
<evidence type="ECO:0000313" key="15">
    <source>
        <dbReference type="Proteomes" id="UP001318860"/>
    </source>
</evidence>
<evidence type="ECO:0000256" key="1">
    <source>
        <dbReference type="ARBA" id="ARBA00001971"/>
    </source>
</evidence>
<evidence type="ECO:0000256" key="3">
    <source>
        <dbReference type="ARBA" id="ARBA00010617"/>
    </source>
</evidence>
<dbReference type="PRINTS" id="PR00463">
    <property type="entry name" value="EP450I"/>
</dbReference>
<evidence type="ECO:0000256" key="8">
    <source>
        <dbReference type="ARBA" id="ARBA00022989"/>
    </source>
</evidence>
<evidence type="ECO:0000256" key="6">
    <source>
        <dbReference type="ARBA" id="ARBA00022723"/>
    </source>
</evidence>
<protein>
    <recommendedName>
        <fullName evidence="16">Cytochrome P450</fullName>
    </recommendedName>
</protein>
<evidence type="ECO:0000256" key="7">
    <source>
        <dbReference type="ARBA" id="ARBA00022968"/>
    </source>
</evidence>
<evidence type="ECO:0000256" key="4">
    <source>
        <dbReference type="ARBA" id="ARBA00022617"/>
    </source>
</evidence>
<organism evidence="14 15">
    <name type="scientific">Rehmannia glutinosa</name>
    <name type="common">Chinese foxglove</name>
    <dbReference type="NCBI Taxonomy" id="99300"/>
    <lineage>
        <taxon>Eukaryota</taxon>
        <taxon>Viridiplantae</taxon>
        <taxon>Streptophyta</taxon>
        <taxon>Embryophyta</taxon>
        <taxon>Tracheophyta</taxon>
        <taxon>Spermatophyta</taxon>
        <taxon>Magnoliopsida</taxon>
        <taxon>eudicotyledons</taxon>
        <taxon>Gunneridae</taxon>
        <taxon>Pentapetalae</taxon>
        <taxon>asterids</taxon>
        <taxon>lamiids</taxon>
        <taxon>Lamiales</taxon>
        <taxon>Orobanchaceae</taxon>
        <taxon>Rehmannieae</taxon>
        <taxon>Rehmannia</taxon>
    </lineage>
</organism>
<dbReference type="Pfam" id="PF00067">
    <property type="entry name" value="p450"/>
    <property type="match status" value="1"/>
</dbReference>
<gene>
    <name evidence="14" type="ORF">DH2020_014788</name>
</gene>
<dbReference type="EMBL" id="JABTTQ020000007">
    <property type="protein sequence ID" value="KAK6152153.1"/>
    <property type="molecule type" value="Genomic_DNA"/>
</dbReference>
<reference evidence="14 15" key="1">
    <citation type="journal article" date="2021" name="Comput. Struct. Biotechnol. J.">
        <title>De novo genome assembly of the potent medicinal plant Rehmannia glutinosa using nanopore technology.</title>
        <authorList>
            <person name="Ma L."/>
            <person name="Dong C."/>
            <person name="Song C."/>
            <person name="Wang X."/>
            <person name="Zheng X."/>
            <person name="Niu Y."/>
            <person name="Chen S."/>
            <person name="Feng W."/>
        </authorList>
    </citation>
    <scope>NUCLEOTIDE SEQUENCE [LARGE SCALE GENOMIC DNA]</scope>
    <source>
        <strain evidence="14">DH-2019</strain>
    </source>
</reference>
<evidence type="ECO:0000256" key="13">
    <source>
        <dbReference type="RuleBase" id="RU000461"/>
    </source>
</evidence>
<dbReference type="Gene3D" id="1.10.630.10">
    <property type="entry name" value="Cytochrome P450"/>
    <property type="match status" value="1"/>
</dbReference>
<dbReference type="PANTHER" id="PTHR47953:SF19">
    <property type="entry name" value="OS06G0641600 PROTEIN"/>
    <property type="match status" value="1"/>
</dbReference>
<comment type="caution">
    <text evidence="14">The sequence shown here is derived from an EMBL/GenBank/DDBJ whole genome shotgun (WGS) entry which is preliminary data.</text>
</comment>
<sequence length="508" mass="57331">MHNLIGCVPHRALHNLALKYGPVLHLQLGELSVVVVSSPDAAKQVMKTHDLNFASRPSILAAEIISYGCTSISFGPHGDYWRQLRKICTLELLSTKRVQSFRSLRENVFLDLTRWIASQDEGSPVNLTEKLYSSTYDLITRAALGKQTKEQEKLLPIIKQVIELGAGFDIGDVYPSVSLLQKISGLRKRLMRLHKEADMILEDIIHDHKIDKNSDESEDLLDVLLKFQDDALQLPLTTDNIKAVVMDVLMGGSETSATLMDWVMAAQNEVRQVFDVKGYVDESIIHQLPYLQSVMKETLRMHPPGPLLLPRKCSQTCEINGYEIPVDTKIIINAWAINRDPKYWENANCFQPERFLDSSIDYMGNHFQYIPFGAGRRICPGISFGLANVELPFAMFLYHFDWNLPAGMKHDEIDMTEGFGLAARRKNNLRVVPILKRTLPVNDIAHGYTPFSEKSSPGQPLLMVDTRTCASVSIHRGILNKDIPKNIDIPPLKSLFDSNHFVMKIGKT</sequence>
<dbReference type="SUPFAM" id="SSF48264">
    <property type="entry name" value="Cytochrome P450"/>
    <property type="match status" value="1"/>
</dbReference>
<evidence type="ECO:0000256" key="5">
    <source>
        <dbReference type="ARBA" id="ARBA00022692"/>
    </source>
</evidence>
<keyword evidence="7" id="KW-0735">Signal-anchor</keyword>
<dbReference type="PROSITE" id="PS00086">
    <property type="entry name" value="CYTOCHROME_P450"/>
    <property type="match status" value="1"/>
</dbReference>
<keyword evidence="9 13" id="KW-0560">Oxidoreductase</keyword>
<keyword evidence="11 13" id="KW-0503">Monooxygenase</keyword>
<evidence type="ECO:0000256" key="2">
    <source>
        <dbReference type="ARBA" id="ARBA00004606"/>
    </source>
</evidence>
<evidence type="ECO:0000313" key="14">
    <source>
        <dbReference type="EMBL" id="KAK6152153.1"/>
    </source>
</evidence>
<keyword evidence="12" id="KW-0472">Membrane</keyword>
<dbReference type="InterPro" id="IPR001128">
    <property type="entry name" value="Cyt_P450"/>
</dbReference>
<dbReference type="CDD" id="cd11072">
    <property type="entry name" value="CYP71-like"/>
    <property type="match status" value="1"/>
</dbReference>
<evidence type="ECO:0000256" key="12">
    <source>
        <dbReference type="ARBA" id="ARBA00023136"/>
    </source>
</evidence>
<dbReference type="InterPro" id="IPR002401">
    <property type="entry name" value="Cyt_P450_E_grp-I"/>
</dbReference>
<keyword evidence="10 13" id="KW-0408">Iron</keyword>
<dbReference type="InterPro" id="IPR036396">
    <property type="entry name" value="Cyt_P450_sf"/>
</dbReference>
<evidence type="ECO:0000256" key="9">
    <source>
        <dbReference type="ARBA" id="ARBA00023002"/>
    </source>
</evidence>
<comment type="subcellular location">
    <subcellularLocation>
        <location evidence="2">Membrane</location>
        <topology evidence="2">Single-pass type II membrane protein</topology>
    </subcellularLocation>
</comment>
<dbReference type="InterPro" id="IPR017972">
    <property type="entry name" value="Cyt_P450_CS"/>
</dbReference>
<evidence type="ECO:0008006" key="16">
    <source>
        <dbReference type="Google" id="ProtNLM"/>
    </source>
</evidence>
<dbReference type="PANTHER" id="PTHR47953">
    <property type="entry name" value="OS08G0105600 PROTEIN"/>
    <property type="match status" value="1"/>
</dbReference>
<keyword evidence="6 13" id="KW-0479">Metal-binding</keyword>